<dbReference type="PANTHER" id="PTHR35342">
    <property type="entry name" value="TRICARBOXYLIC TRANSPORT PROTEIN"/>
    <property type="match status" value="1"/>
</dbReference>
<accession>A0A447N582</accession>
<name>A0A447N582_SALET</name>
<evidence type="ECO:0000313" key="4">
    <source>
        <dbReference type="Proteomes" id="UP000282086"/>
    </source>
</evidence>
<protein>
    <submittedName>
        <fullName evidence="3">Tricarboxylic transport</fullName>
    </submittedName>
</protein>
<keyword evidence="1" id="KW-0812">Transmembrane</keyword>
<evidence type="ECO:0000259" key="2">
    <source>
        <dbReference type="Pfam" id="PF01970"/>
    </source>
</evidence>
<evidence type="ECO:0000256" key="1">
    <source>
        <dbReference type="SAM" id="Phobius"/>
    </source>
</evidence>
<keyword evidence="1" id="KW-0472">Membrane</keyword>
<feature type="domain" description="DUF112" evidence="2">
    <location>
        <begin position="6"/>
        <end position="186"/>
    </location>
</feature>
<dbReference type="Proteomes" id="UP000282086">
    <property type="component" value="Chromosome"/>
</dbReference>
<sequence>MTAFILSDGVQFIVVVIGLFSVSEILLMLEHTSSGQTMVRKTGRMLFNLKEGAQCIGTTLRSSVIGFFVGVLPGAGATIASAITYMTEKKLSGNSDSFGKGDIRGVAAPEAANNASACGSFIPMLTLGVPGSGTTAVMMGALTLYNITPGPAMFTEQPDIVWGLIAALLIANVMLLIMNIPLTRSVHPYAHHSAVVPGTRHRCRIGGRGVCGTQHHLRSGADGRARRVRGTFYVKCTSPCHR</sequence>
<feature type="transmembrane region" description="Helical" evidence="1">
    <location>
        <begin position="12"/>
        <end position="29"/>
    </location>
</feature>
<feature type="transmembrane region" description="Helical" evidence="1">
    <location>
        <begin position="64"/>
        <end position="86"/>
    </location>
</feature>
<proteinExistence type="predicted"/>
<dbReference type="AlphaFoldDB" id="A0A447N582"/>
<feature type="transmembrane region" description="Helical" evidence="1">
    <location>
        <begin position="160"/>
        <end position="182"/>
    </location>
</feature>
<dbReference type="EMBL" id="LR134140">
    <property type="protein sequence ID" value="VDZ98471.1"/>
    <property type="molecule type" value="Genomic_DNA"/>
</dbReference>
<keyword evidence="1" id="KW-1133">Transmembrane helix</keyword>
<organism evidence="3 4">
    <name type="scientific">Salmonella enterica I</name>
    <dbReference type="NCBI Taxonomy" id="59201"/>
    <lineage>
        <taxon>Bacteria</taxon>
        <taxon>Pseudomonadati</taxon>
        <taxon>Pseudomonadota</taxon>
        <taxon>Gammaproteobacteria</taxon>
        <taxon>Enterobacterales</taxon>
        <taxon>Enterobacteriaceae</taxon>
        <taxon>Salmonella</taxon>
    </lineage>
</organism>
<evidence type="ECO:0000313" key="3">
    <source>
        <dbReference type="EMBL" id="VDZ98471.1"/>
    </source>
</evidence>
<reference evidence="3 4" key="1">
    <citation type="submission" date="2018-12" db="EMBL/GenBank/DDBJ databases">
        <authorList>
            <consortium name="Pathogen Informatics"/>
        </authorList>
    </citation>
    <scope>NUCLEOTIDE SEQUENCE [LARGE SCALE GENOMIC DNA]</scope>
    <source>
        <strain evidence="3 4">NCTC129</strain>
    </source>
</reference>
<dbReference type="PANTHER" id="PTHR35342:SF5">
    <property type="entry name" value="TRICARBOXYLIC TRANSPORT PROTEIN"/>
    <property type="match status" value="1"/>
</dbReference>
<dbReference type="Pfam" id="PF01970">
    <property type="entry name" value="TctA"/>
    <property type="match status" value="1"/>
</dbReference>
<dbReference type="InterPro" id="IPR002823">
    <property type="entry name" value="DUF112_TM"/>
</dbReference>
<gene>
    <name evidence="3" type="primary">tctA_2</name>
    <name evidence="3" type="ORF">NCTC129_04741</name>
</gene>